<feature type="region of interest" description="Disordered" evidence="2">
    <location>
        <begin position="237"/>
        <end position="257"/>
    </location>
</feature>
<dbReference type="SUPFAM" id="SSF82171">
    <property type="entry name" value="DPP6 N-terminal domain-like"/>
    <property type="match status" value="1"/>
</dbReference>
<dbReference type="InterPro" id="IPR011042">
    <property type="entry name" value="6-blade_b-propeller_TolB-like"/>
</dbReference>
<dbReference type="Pfam" id="PF07676">
    <property type="entry name" value="PD40"/>
    <property type="match status" value="4"/>
</dbReference>
<evidence type="ECO:0000256" key="2">
    <source>
        <dbReference type="SAM" id="MobiDB-lite"/>
    </source>
</evidence>
<dbReference type="EMBL" id="JACHIA010000001">
    <property type="protein sequence ID" value="MBB6069098.1"/>
    <property type="molecule type" value="Genomic_DNA"/>
</dbReference>
<dbReference type="Proteomes" id="UP000582837">
    <property type="component" value="Unassembled WGS sequence"/>
</dbReference>
<protein>
    <submittedName>
        <fullName evidence="3">Tol biopolymer transport system component</fullName>
    </submittedName>
</protein>
<dbReference type="RefSeq" id="WP_170031904.1">
    <property type="nucleotide sequence ID" value="NZ_JABDTL010000001.1"/>
</dbReference>
<comment type="caution">
    <text evidence="3">The sequence shown here is derived from an EMBL/GenBank/DDBJ whole genome shotgun (WGS) entry which is preliminary data.</text>
</comment>
<gene>
    <name evidence="3" type="ORF">HNQ61_000709</name>
</gene>
<dbReference type="PANTHER" id="PTHR36842:SF1">
    <property type="entry name" value="PROTEIN TOLB"/>
    <property type="match status" value="1"/>
</dbReference>
<name>A0A841GUL2_9BACT</name>
<keyword evidence="4" id="KW-1185">Reference proteome</keyword>
<dbReference type="PROSITE" id="PS51257">
    <property type="entry name" value="PROKAR_LIPOPROTEIN"/>
    <property type="match status" value="1"/>
</dbReference>
<accession>A0A841GUL2</accession>
<comment type="similarity">
    <text evidence="1">Belongs to the TolB family.</text>
</comment>
<organism evidence="3 4">
    <name type="scientific">Longimicrobium terrae</name>
    <dbReference type="NCBI Taxonomy" id="1639882"/>
    <lineage>
        <taxon>Bacteria</taxon>
        <taxon>Pseudomonadati</taxon>
        <taxon>Gemmatimonadota</taxon>
        <taxon>Longimicrobiia</taxon>
        <taxon>Longimicrobiales</taxon>
        <taxon>Longimicrobiaceae</taxon>
        <taxon>Longimicrobium</taxon>
    </lineage>
</organism>
<evidence type="ECO:0000313" key="4">
    <source>
        <dbReference type="Proteomes" id="UP000582837"/>
    </source>
</evidence>
<evidence type="ECO:0000256" key="1">
    <source>
        <dbReference type="ARBA" id="ARBA00009820"/>
    </source>
</evidence>
<evidence type="ECO:0000313" key="3">
    <source>
        <dbReference type="EMBL" id="MBB6069098.1"/>
    </source>
</evidence>
<dbReference type="Gene3D" id="2.120.10.30">
    <property type="entry name" value="TolB, C-terminal domain"/>
    <property type="match status" value="2"/>
</dbReference>
<dbReference type="AlphaFoldDB" id="A0A841GUL2"/>
<dbReference type="InterPro" id="IPR011659">
    <property type="entry name" value="WD40"/>
</dbReference>
<reference evidence="3 4" key="1">
    <citation type="submission" date="2020-08" db="EMBL/GenBank/DDBJ databases">
        <title>Genomic Encyclopedia of Type Strains, Phase IV (KMG-IV): sequencing the most valuable type-strain genomes for metagenomic binning, comparative biology and taxonomic classification.</title>
        <authorList>
            <person name="Goeker M."/>
        </authorList>
    </citation>
    <scope>NUCLEOTIDE SEQUENCE [LARGE SCALE GENOMIC DNA]</scope>
    <source>
        <strain evidence="3 4">DSM 29007</strain>
    </source>
</reference>
<proteinExistence type="inferred from homology"/>
<dbReference type="PANTHER" id="PTHR36842">
    <property type="entry name" value="PROTEIN TOLB HOMOLOG"/>
    <property type="match status" value="1"/>
</dbReference>
<sequence>MKTLGRSFACAAAFLLAACDNPAGTGAARPEVLFVRRDGTSASIFAMHPDGSGEVQLTLGNDDDCPRWSPDGRTISFTRERVLEPGSTSRTREIHLMRADGSGVRRISLDRSGACADWAPDGRRLVYDAPDFQVAAVNVYVMDAGGGNRVQLTRNSWASNSPRWSPDGRRIVFLSGESGELKLWIMNADGSGRRAVGESCAGYSSDPSWSPDGSRLAFVCGSGPEGDVYVIGVDGTGERRLDPSEPGRPGVDSQPVWSPDGRRILAARINDLNRNVYSFPADGGAGVRITTDASWEAPFDWR</sequence>